<protein>
    <submittedName>
        <fullName evidence="3">Glutamine synthetase (Glutamate--ammonia ligase)</fullName>
        <ecNumber evidence="3">6.3.1.2</ecNumber>
    </submittedName>
</protein>
<evidence type="ECO:0000256" key="1">
    <source>
        <dbReference type="ARBA" id="ARBA00009897"/>
    </source>
</evidence>
<comment type="caution">
    <text evidence="3">The sequence shown here is derived from an EMBL/GenBank/DDBJ whole genome shotgun (WGS) entry which is preliminary data.</text>
</comment>
<dbReference type="AlphaFoldDB" id="D9PN42"/>
<dbReference type="InterPro" id="IPR014746">
    <property type="entry name" value="Gln_synth/guanido_kin_cat_dom"/>
</dbReference>
<sequence length="304" mass="35244">MLLETIYRQKLDLLKSVLADFKSLDLQPKIGIELEFYLENANKQLVSDFILQLKSAIQKENIDILDIEPEQGFGQIEVKTAPYCDLELLCQDIIKIKTAAYRLAQSLNCKVNFSSQPYQYDCGSSLQVNFSLIDSQNNFLFIKNNEVESIHLLNSVANLLKFTNNIMIIFAPEAQDYLRFDLELNKNLHKNKKYTAPVNISWGYENRTALIRIPTVKHSSQRRLEFRLAASNADIYLVITFFLLIVLDAINSNIEPMLPIYGNTFDEKYQLEILPQNYQIAQNYFFTENRVLEKIKQKLSFVSN</sequence>
<evidence type="ECO:0000313" key="3">
    <source>
        <dbReference type="EMBL" id="EFK95013.1"/>
    </source>
</evidence>
<proteinExistence type="inferred from homology"/>
<dbReference type="SMART" id="SM01230">
    <property type="entry name" value="Gln-synt_C"/>
    <property type="match status" value="1"/>
</dbReference>
<keyword evidence="3" id="KW-0436">Ligase</keyword>
<reference evidence="3" key="2">
    <citation type="journal article" date="2011" name="Microb. Ecol.">
        <title>Taxonomic and Functional Metagenomic Profiling of the Microbial Community in the Anoxic Sediment of a Sub-saline Shallow Lake (Laguna de Carrizo, Central Spain).</title>
        <authorList>
            <person name="Ferrer M."/>
            <person name="Guazzaroni M.E."/>
            <person name="Richter M."/>
            <person name="Garcia-Salamanca A."/>
            <person name="Yarza P."/>
            <person name="Suarez-Suarez A."/>
            <person name="Solano J."/>
            <person name="Alcaide M."/>
            <person name="van Dillewijn P."/>
            <person name="Molina-Henares M.A."/>
            <person name="Lopez-Cortes N."/>
            <person name="Al-Ramahi Y."/>
            <person name="Guerrero C."/>
            <person name="Acosta A."/>
            <person name="de Eugenio L.I."/>
            <person name="Martinez V."/>
            <person name="Marques S."/>
            <person name="Rojo F."/>
            <person name="Santero E."/>
            <person name="Genilloud O."/>
            <person name="Perez-Perez J."/>
            <person name="Rossello-Mora R."/>
            <person name="Ramos J.L."/>
        </authorList>
    </citation>
    <scope>NUCLEOTIDE SEQUENCE</scope>
</reference>
<dbReference type="Pfam" id="PF00120">
    <property type="entry name" value="Gln-synt_C"/>
    <property type="match status" value="1"/>
</dbReference>
<organism evidence="3">
    <name type="scientific">sediment metagenome</name>
    <dbReference type="NCBI Taxonomy" id="749907"/>
    <lineage>
        <taxon>unclassified sequences</taxon>
        <taxon>metagenomes</taxon>
        <taxon>ecological metagenomes</taxon>
    </lineage>
</organism>
<gene>
    <name evidence="3" type="primary">glnA</name>
    <name evidence="3" type="ORF">LDC_2971</name>
</gene>
<feature type="domain" description="GS catalytic" evidence="2">
    <location>
        <begin position="1"/>
        <end position="304"/>
    </location>
</feature>
<dbReference type="GO" id="GO:0005737">
    <property type="term" value="C:cytoplasm"/>
    <property type="evidence" value="ECO:0007669"/>
    <property type="project" value="TreeGrafter"/>
</dbReference>
<dbReference type="PANTHER" id="PTHR43407:SF1">
    <property type="entry name" value="LENGSIN"/>
    <property type="match status" value="1"/>
</dbReference>
<dbReference type="SUPFAM" id="SSF55931">
    <property type="entry name" value="Glutamine synthetase/guanido kinase"/>
    <property type="match status" value="1"/>
</dbReference>
<comment type="similarity">
    <text evidence="1">Belongs to the glutamine synthetase family.</text>
</comment>
<dbReference type="PROSITE" id="PS51987">
    <property type="entry name" value="GS_CATALYTIC"/>
    <property type="match status" value="1"/>
</dbReference>
<evidence type="ECO:0000259" key="2">
    <source>
        <dbReference type="PROSITE" id="PS51987"/>
    </source>
</evidence>
<reference evidence="3" key="1">
    <citation type="submission" date="2010-07" db="EMBL/GenBank/DDBJ databases">
        <authorList>
            <consortium name="CONSOLIDER consortium CSD2007-00005"/>
            <person name="Guazzaroni M.-E."/>
            <person name="Richter M."/>
            <person name="Garcia-Salamanca A."/>
            <person name="Yarza P."/>
            <person name="Ferrer M."/>
        </authorList>
    </citation>
    <scope>NUCLEOTIDE SEQUENCE</scope>
</reference>
<dbReference type="GO" id="GO:0004356">
    <property type="term" value="F:glutamine synthetase activity"/>
    <property type="evidence" value="ECO:0007669"/>
    <property type="project" value="UniProtKB-EC"/>
</dbReference>
<dbReference type="EC" id="6.3.1.2" evidence="3"/>
<dbReference type="Gene3D" id="3.30.590.10">
    <property type="entry name" value="Glutamine synthetase/guanido kinase, catalytic domain"/>
    <property type="match status" value="1"/>
</dbReference>
<dbReference type="GO" id="GO:0016020">
    <property type="term" value="C:membrane"/>
    <property type="evidence" value="ECO:0007669"/>
    <property type="project" value="TreeGrafter"/>
</dbReference>
<accession>D9PN42</accession>
<dbReference type="InterPro" id="IPR008146">
    <property type="entry name" value="Gln_synth_cat_dom"/>
</dbReference>
<dbReference type="EMBL" id="ADZX01000917">
    <property type="protein sequence ID" value="EFK95013.1"/>
    <property type="molecule type" value="Genomic_DNA"/>
</dbReference>
<dbReference type="PANTHER" id="PTHR43407">
    <property type="entry name" value="GLUTAMINE SYNTHETASE"/>
    <property type="match status" value="1"/>
</dbReference>
<name>D9PN42_9ZZZZ</name>